<dbReference type="GO" id="GO:0036430">
    <property type="term" value="F:CMP kinase activity"/>
    <property type="evidence" value="ECO:0007669"/>
    <property type="project" value="RHEA"/>
</dbReference>
<dbReference type="Gene3D" id="3.40.50.300">
    <property type="entry name" value="P-loop containing nucleotide triphosphate hydrolases"/>
    <property type="match status" value="1"/>
</dbReference>
<evidence type="ECO:0000256" key="5">
    <source>
        <dbReference type="ARBA" id="ARBA00022840"/>
    </source>
</evidence>
<dbReference type="STRING" id="55969.SD72_06820"/>
<feature type="binding site" evidence="8">
    <location>
        <begin position="17"/>
        <end position="25"/>
    </location>
    <ligand>
        <name>ATP</name>
        <dbReference type="ChEBI" id="CHEBI:30616"/>
    </ligand>
</feature>
<comment type="caution">
    <text evidence="10">The sequence shown here is derived from an EMBL/GenBank/DDBJ whole genome shotgun (WGS) entry which is preliminary data.</text>
</comment>
<evidence type="ECO:0000256" key="2">
    <source>
        <dbReference type="ARBA" id="ARBA00022679"/>
    </source>
</evidence>
<evidence type="ECO:0000313" key="10">
    <source>
        <dbReference type="EMBL" id="TQL44692.1"/>
    </source>
</evidence>
<dbReference type="InterPro" id="IPR027417">
    <property type="entry name" value="P-loop_NTPase"/>
</dbReference>
<dbReference type="InterPro" id="IPR003136">
    <property type="entry name" value="Cytidylate_kin"/>
</dbReference>
<evidence type="ECO:0000259" key="9">
    <source>
        <dbReference type="Pfam" id="PF02224"/>
    </source>
</evidence>
<proteinExistence type="inferred from homology"/>
<keyword evidence="5 8" id="KW-0067">ATP-binding</keyword>
<sequence>MGATPLATEPILVAIDGPAGSGKSSVSRAAAEQMGFGILDTGAAYRALAWLSLHTETDLEDEAAVLALMDAWSYRTTLQGEQLIGIVLADGEGYDTFDVTSEIREPEISGQVSRVSKHPQVRERLNAMFREIVATSGLPGVVIEGRDITTVVAPDAPVRILMTASPEVRATRRQGELPGATHEQVLADITARDAKDAAVVDFLNPAPGVTLIDTSDMNFGQSIQAVIDTVEEARGARPSNEKER</sequence>
<dbReference type="GO" id="GO:0006220">
    <property type="term" value="P:pyrimidine nucleotide metabolic process"/>
    <property type="evidence" value="ECO:0007669"/>
    <property type="project" value="UniProtKB-UniRule"/>
</dbReference>
<keyword evidence="8" id="KW-0963">Cytoplasm</keyword>
<dbReference type="Pfam" id="PF02224">
    <property type="entry name" value="Cytidylate_kin"/>
    <property type="match status" value="1"/>
</dbReference>
<keyword evidence="4 8" id="KW-0418">Kinase</keyword>
<dbReference type="InterPro" id="IPR011994">
    <property type="entry name" value="Cytidylate_kinase_dom"/>
</dbReference>
<dbReference type="GO" id="GO:0005524">
    <property type="term" value="F:ATP binding"/>
    <property type="evidence" value="ECO:0007669"/>
    <property type="project" value="UniProtKB-UniRule"/>
</dbReference>
<evidence type="ECO:0000256" key="4">
    <source>
        <dbReference type="ARBA" id="ARBA00022777"/>
    </source>
</evidence>
<evidence type="ECO:0000256" key="7">
    <source>
        <dbReference type="ARBA" id="ARBA00048478"/>
    </source>
</evidence>
<organism evidence="10 11">
    <name type="scientific">Leucobacter komagatae</name>
    <dbReference type="NCBI Taxonomy" id="55969"/>
    <lineage>
        <taxon>Bacteria</taxon>
        <taxon>Bacillati</taxon>
        <taxon>Actinomycetota</taxon>
        <taxon>Actinomycetes</taxon>
        <taxon>Micrococcales</taxon>
        <taxon>Microbacteriaceae</taxon>
        <taxon>Leucobacter</taxon>
    </lineage>
</organism>
<accession>A0A542Y9C1</accession>
<keyword evidence="3 8" id="KW-0547">Nucleotide-binding</keyword>
<dbReference type="EMBL" id="VFON01000001">
    <property type="protein sequence ID" value="TQL44692.1"/>
    <property type="molecule type" value="Genomic_DNA"/>
</dbReference>
<comment type="catalytic activity">
    <reaction evidence="7 8">
        <text>CMP + ATP = CDP + ADP</text>
        <dbReference type="Rhea" id="RHEA:11600"/>
        <dbReference type="ChEBI" id="CHEBI:30616"/>
        <dbReference type="ChEBI" id="CHEBI:58069"/>
        <dbReference type="ChEBI" id="CHEBI:60377"/>
        <dbReference type="ChEBI" id="CHEBI:456216"/>
        <dbReference type="EC" id="2.7.4.25"/>
    </reaction>
</comment>
<gene>
    <name evidence="8" type="primary">cmk</name>
    <name evidence="10" type="ORF">FB468_2759</name>
</gene>
<evidence type="ECO:0000256" key="3">
    <source>
        <dbReference type="ARBA" id="ARBA00022741"/>
    </source>
</evidence>
<feature type="domain" description="Cytidylate kinase" evidence="9">
    <location>
        <begin position="13"/>
        <end position="231"/>
    </location>
</feature>
<dbReference type="CDD" id="cd02020">
    <property type="entry name" value="CMPK"/>
    <property type="match status" value="1"/>
</dbReference>
<dbReference type="EC" id="2.7.4.25" evidence="8"/>
<dbReference type="OrthoDB" id="9807434at2"/>
<comment type="subcellular location">
    <subcellularLocation>
        <location evidence="8">Cytoplasm</location>
    </subcellularLocation>
</comment>
<evidence type="ECO:0000256" key="1">
    <source>
        <dbReference type="ARBA" id="ARBA00009427"/>
    </source>
</evidence>
<evidence type="ECO:0000256" key="8">
    <source>
        <dbReference type="HAMAP-Rule" id="MF_00238"/>
    </source>
</evidence>
<dbReference type="Proteomes" id="UP000319094">
    <property type="component" value="Unassembled WGS sequence"/>
</dbReference>
<dbReference type="RefSeq" id="WP_141887841.1">
    <property type="nucleotide sequence ID" value="NZ_BAAAUY010000006.1"/>
</dbReference>
<keyword evidence="2 8" id="KW-0808">Transferase</keyword>
<protein>
    <recommendedName>
        <fullName evidence="8">Cytidylate kinase</fullName>
        <shortName evidence="8">CK</shortName>
        <ecNumber evidence="8">2.7.4.25</ecNumber>
    </recommendedName>
    <alternativeName>
        <fullName evidence="8">Cytidine monophosphate kinase</fullName>
        <shortName evidence="8">CMP kinase</shortName>
    </alternativeName>
</protein>
<dbReference type="HAMAP" id="MF_00238">
    <property type="entry name" value="Cytidyl_kinase_type1"/>
    <property type="match status" value="1"/>
</dbReference>
<comment type="similarity">
    <text evidence="1 8">Belongs to the cytidylate kinase family. Type 1 subfamily.</text>
</comment>
<name>A0A542Y9C1_9MICO</name>
<evidence type="ECO:0000256" key="6">
    <source>
        <dbReference type="ARBA" id="ARBA00047615"/>
    </source>
</evidence>
<dbReference type="GO" id="GO:0036431">
    <property type="term" value="F:dCMP kinase activity"/>
    <property type="evidence" value="ECO:0007669"/>
    <property type="project" value="InterPro"/>
</dbReference>
<dbReference type="GO" id="GO:0005737">
    <property type="term" value="C:cytoplasm"/>
    <property type="evidence" value="ECO:0007669"/>
    <property type="project" value="UniProtKB-SubCell"/>
</dbReference>
<dbReference type="AlphaFoldDB" id="A0A542Y9C1"/>
<reference evidence="10 11" key="1">
    <citation type="submission" date="2019-06" db="EMBL/GenBank/DDBJ databases">
        <title>Sequencing the genomes of 1000 actinobacteria strains.</title>
        <authorList>
            <person name="Klenk H.-P."/>
        </authorList>
    </citation>
    <scope>NUCLEOTIDE SEQUENCE [LARGE SCALE GENOMIC DNA]</scope>
    <source>
        <strain evidence="10 11">DSM 8803</strain>
    </source>
</reference>
<dbReference type="SUPFAM" id="SSF52540">
    <property type="entry name" value="P-loop containing nucleoside triphosphate hydrolases"/>
    <property type="match status" value="1"/>
</dbReference>
<comment type="catalytic activity">
    <reaction evidence="6 8">
        <text>dCMP + ATP = dCDP + ADP</text>
        <dbReference type="Rhea" id="RHEA:25094"/>
        <dbReference type="ChEBI" id="CHEBI:30616"/>
        <dbReference type="ChEBI" id="CHEBI:57566"/>
        <dbReference type="ChEBI" id="CHEBI:58593"/>
        <dbReference type="ChEBI" id="CHEBI:456216"/>
        <dbReference type="EC" id="2.7.4.25"/>
    </reaction>
</comment>
<evidence type="ECO:0000313" key="11">
    <source>
        <dbReference type="Proteomes" id="UP000319094"/>
    </source>
</evidence>
<keyword evidence="11" id="KW-1185">Reference proteome</keyword>
<dbReference type="NCBIfam" id="TIGR00017">
    <property type="entry name" value="cmk"/>
    <property type="match status" value="1"/>
</dbReference>